<evidence type="ECO:0000313" key="2">
    <source>
        <dbReference type="EMBL" id="NLR73693.1"/>
    </source>
</evidence>
<dbReference type="GO" id="GO:0006310">
    <property type="term" value="P:DNA recombination"/>
    <property type="evidence" value="ECO:0007669"/>
    <property type="project" value="UniProtKB-KW"/>
</dbReference>
<protein>
    <submittedName>
        <fullName evidence="2">Tyrosine-type recombinase/integrase</fullName>
    </submittedName>
</protein>
<dbReference type="Proteomes" id="UP000587991">
    <property type="component" value="Unassembled WGS sequence"/>
</dbReference>
<comment type="caution">
    <text evidence="2">The sequence shown here is derived from an EMBL/GenBank/DDBJ whole genome shotgun (WGS) entry which is preliminary data.</text>
</comment>
<gene>
    <name evidence="2" type="ORF">HF682_00770</name>
</gene>
<keyword evidence="3" id="KW-1185">Reference proteome</keyword>
<dbReference type="GO" id="GO:0003677">
    <property type="term" value="F:DNA binding"/>
    <property type="evidence" value="ECO:0007669"/>
    <property type="project" value="InterPro"/>
</dbReference>
<reference evidence="2 3" key="1">
    <citation type="submission" date="2020-04" db="EMBL/GenBank/DDBJ databases">
        <title>Draft genome of Leeia sp. IMCC25680.</title>
        <authorList>
            <person name="Song J."/>
            <person name="Cho J.-C."/>
        </authorList>
    </citation>
    <scope>NUCLEOTIDE SEQUENCE [LARGE SCALE GENOMIC DNA]</scope>
    <source>
        <strain evidence="2 3">IMCC25680</strain>
    </source>
</reference>
<dbReference type="SUPFAM" id="SSF56349">
    <property type="entry name" value="DNA breaking-rejoining enzymes"/>
    <property type="match status" value="1"/>
</dbReference>
<proteinExistence type="predicted"/>
<name>A0A847S1T1_9NEIS</name>
<dbReference type="InterPro" id="IPR011010">
    <property type="entry name" value="DNA_brk_join_enz"/>
</dbReference>
<dbReference type="EMBL" id="JABAIM010000001">
    <property type="protein sequence ID" value="NLR73693.1"/>
    <property type="molecule type" value="Genomic_DNA"/>
</dbReference>
<evidence type="ECO:0000313" key="3">
    <source>
        <dbReference type="Proteomes" id="UP000587991"/>
    </source>
</evidence>
<evidence type="ECO:0000256" key="1">
    <source>
        <dbReference type="ARBA" id="ARBA00023172"/>
    </source>
</evidence>
<sequence length="447" mass="50635">MTSATANSHEPWEEFTIAVPDLPSVIRYYDDFLDKSCSLQHPTENDVWSISISGSIESLDFGEFHPVFRPILKHWCCNQMQTMAVSTAQVRFQRLRNILPNDLLLILSSAPTTVRQIWQELISKAYRHNEMGSLKSILYHFCKFNLAGWSSQYAEFLSTLAFPYVDKYASVRCGDVFLSVDEEAVLVAHFDEMSDIITRHPQMVNDEELRTTSVLLCAFQFGLRPMQIGMLQMRDIRIWANAKDTNASVHLTFRMIKQRSKNKAQPLMRKVKREWAPLFIELYERAIRAGLSGEGRIFDVSSARETGYIITKATTALLPEPRSATELRHTAAQRLVDAGASQEELAESMGHSDIDTGLVYFQASANQAERVNAALGISEIYQQVTKIAHDRFIDERELAVLPMAFRYLVSAPVQLVSPPAQRTRSPHATDASNSCPSTIQKFIDRCC</sequence>
<dbReference type="AlphaFoldDB" id="A0A847S1T1"/>
<dbReference type="RefSeq" id="WP_168875356.1">
    <property type="nucleotide sequence ID" value="NZ_JABAIM010000001.1"/>
</dbReference>
<keyword evidence="1" id="KW-0233">DNA recombination</keyword>
<accession>A0A847S1T1</accession>
<dbReference type="GO" id="GO:0015074">
    <property type="term" value="P:DNA integration"/>
    <property type="evidence" value="ECO:0007669"/>
    <property type="project" value="InterPro"/>
</dbReference>
<dbReference type="InterPro" id="IPR013762">
    <property type="entry name" value="Integrase-like_cat_sf"/>
</dbReference>
<dbReference type="Gene3D" id="1.10.443.10">
    <property type="entry name" value="Intergrase catalytic core"/>
    <property type="match status" value="1"/>
</dbReference>
<organism evidence="2 3">
    <name type="scientific">Leeia aquatica</name>
    <dbReference type="NCBI Taxonomy" id="2725557"/>
    <lineage>
        <taxon>Bacteria</taxon>
        <taxon>Pseudomonadati</taxon>
        <taxon>Pseudomonadota</taxon>
        <taxon>Betaproteobacteria</taxon>
        <taxon>Neisseriales</taxon>
        <taxon>Leeiaceae</taxon>
        <taxon>Leeia</taxon>
    </lineage>
</organism>